<dbReference type="EMBL" id="JARQZJ010000031">
    <property type="protein sequence ID" value="KAK9874454.1"/>
    <property type="molecule type" value="Genomic_DNA"/>
</dbReference>
<feature type="compositionally biased region" description="Basic and acidic residues" evidence="1">
    <location>
        <begin position="88"/>
        <end position="100"/>
    </location>
</feature>
<dbReference type="Proteomes" id="UP001431783">
    <property type="component" value="Unassembled WGS sequence"/>
</dbReference>
<evidence type="ECO:0000313" key="3">
    <source>
        <dbReference type="Proteomes" id="UP001431783"/>
    </source>
</evidence>
<organism evidence="2 3">
    <name type="scientific">Henosepilachna vigintioctopunctata</name>
    <dbReference type="NCBI Taxonomy" id="420089"/>
    <lineage>
        <taxon>Eukaryota</taxon>
        <taxon>Metazoa</taxon>
        <taxon>Ecdysozoa</taxon>
        <taxon>Arthropoda</taxon>
        <taxon>Hexapoda</taxon>
        <taxon>Insecta</taxon>
        <taxon>Pterygota</taxon>
        <taxon>Neoptera</taxon>
        <taxon>Endopterygota</taxon>
        <taxon>Coleoptera</taxon>
        <taxon>Polyphaga</taxon>
        <taxon>Cucujiformia</taxon>
        <taxon>Coccinelloidea</taxon>
        <taxon>Coccinellidae</taxon>
        <taxon>Epilachninae</taxon>
        <taxon>Epilachnini</taxon>
        <taxon>Henosepilachna</taxon>
    </lineage>
</organism>
<comment type="caution">
    <text evidence="2">The sequence shown here is derived from an EMBL/GenBank/DDBJ whole genome shotgun (WGS) entry which is preliminary data.</text>
</comment>
<keyword evidence="3" id="KW-1185">Reference proteome</keyword>
<dbReference type="AlphaFoldDB" id="A0AAW1U501"/>
<evidence type="ECO:0000313" key="2">
    <source>
        <dbReference type="EMBL" id="KAK9874454.1"/>
    </source>
</evidence>
<protein>
    <submittedName>
        <fullName evidence="2">Uncharacterized protein</fullName>
    </submittedName>
</protein>
<accession>A0AAW1U501</accession>
<feature type="region of interest" description="Disordered" evidence="1">
    <location>
        <begin position="88"/>
        <end position="108"/>
    </location>
</feature>
<name>A0AAW1U501_9CUCU</name>
<gene>
    <name evidence="2" type="ORF">WA026_002794</name>
</gene>
<reference evidence="2 3" key="1">
    <citation type="submission" date="2023-03" db="EMBL/GenBank/DDBJ databases">
        <title>Genome insight into feeding habits of ladybird beetles.</title>
        <authorList>
            <person name="Li H.-S."/>
            <person name="Huang Y.-H."/>
            <person name="Pang H."/>
        </authorList>
    </citation>
    <scope>NUCLEOTIDE SEQUENCE [LARGE SCALE GENOMIC DNA]</scope>
    <source>
        <strain evidence="2">SYSU_2023b</strain>
        <tissue evidence="2">Whole body</tissue>
    </source>
</reference>
<sequence>MTTNILLAVVADDQKSSSDNLVPDDQKAETILSMNKPATEKAQFFIESPAIIFTSTTGIKRTQRKPRQKPSVYVSKTPLKNYLMLETEGKENKGTKRQLVDEDDDPEEAREEIFNGFAKKKV</sequence>
<proteinExistence type="predicted"/>
<evidence type="ECO:0000256" key="1">
    <source>
        <dbReference type="SAM" id="MobiDB-lite"/>
    </source>
</evidence>